<comment type="subunit">
    <text evidence="4">Homodimer; the beta-strands of each monomer intercalate to form a hydrophobic core, while the alpha-helices form wings that extend away from the core.</text>
</comment>
<proteinExistence type="inferred from homology"/>
<dbReference type="GO" id="GO:1902208">
    <property type="term" value="P:regulation of bacterial-type flagellum assembly"/>
    <property type="evidence" value="ECO:0007669"/>
    <property type="project" value="UniProtKB-UniRule"/>
</dbReference>
<dbReference type="Pfam" id="PF02599">
    <property type="entry name" value="CsrA"/>
    <property type="match status" value="1"/>
</dbReference>
<sequence length="80" mass="9255">MLILTRRPGESLYLGDTIKLKILSVQGKQIKIGLDVPEDMTVYREEVYLKIKEQNRQALEISQQDLLAAAALWQKKEQKK</sequence>
<dbReference type="InterPro" id="IPR036107">
    <property type="entry name" value="CsrA_sf"/>
</dbReference>
<keyword evidence="4" id="KW-1005">Bacterial flagellum biogenesis</keyword>
<comment type="subcellular location">
    <subcellularLocation>
        <location evidence="4">Cytoplasm</location>
    </subcellularLocation>
</comment>
<dbReference type="PANTHER" id="PTHR34984">
    <property type="entry name" value="CARBON STORAGE REGULATOR"/>
    <property type="match status" value="1"/>
</dbReference>
<comment type="similarity">
    <text evidence="4">Belongs to the CsrA/RsmA family.</text>
</comment>
<reference evidence="5 7" key="1">
    <citation type="journal article" date="2016" name="Front. Microbiol.">
        <title>Genome Sequence of the Piezophilic, Mesophilic Sulfate-Reducing Bacterium Desulfovibrio indicus J2T.</title>
        <authorList>
            <person name="Cao J."/>
            <person name="Maignien L."/>
            <person name="Shao Z."/>
            <person name="Alain K."/>
            <person name="Jebbar M."/>
        </authorList>
    </citation>
    <scope>NUCLEOTIDE SEQUENCE [LARGE SCALE GENOMIC DNA]</scope>
    <source>
        <strain evidence="5 7">J2</strain>
    </source>
</reference>
<dbReference type="InterPro" id="IPR003751">
    <property type="entry name" value="CsrA"/>
</dbReference>
<dbReference type="RefSeq" id="WP_066805219.1">
    <property type="nucleotide sequence ID" value="NZ_CP014206.1"/>
</dbReference>
<keyword evidence="4" id="KW-0678">Repressor</keyword>
<dbReference type="GO" id="GO:0006402">
    <property type="term" value="P:mRNA catabolic process"/>
    <property type="evidence" value="ECO:0007669"/>
    <property type="project" value="InterPro"/>
</dbReference>
<evidence type="ECO:0000313" key="7">
    <source>
        <dbReference type="Proteomes" id="UP000055611"/>
    </source>
</evidence>
<name>A0A126QQY2_9BACT</name>
<dbReference type="NCBIfam" id="NF002469">
    <property type="entry name" value="PRK01712.1"/>
    <property type="match status" value="1"/>
</dbReference>
<evidence type="ECO:0000256" key="3">
    <source>
        <dbReference type="ARBA" id="ARBA00022884"/>
    </source>
</evidence>
<dbReference type="Proteomes" id="UP000055611">
    <property type="component" value="Chromosome"/>
</dbReference>
<comment type="function">
    <text evidence="4">A translational regulator that binds mRNA to regulate translation initiation and/or mRNA stability. Usually binds in the 5'-UTR at or near the Shine-Dalgarno sequence preventing ribosome-binding, thus repressing translation. Its main target seems to be the major flagellin gene, while its function is anatagonized by FliW.</text>
</comment>
<dbReference type="KEGG" id="dej:AWY79_14030"/>
<reference evidence="6 8" key="2">
    <citation type="submission" date="2019-03" db="EMBL/GenBank/DDBJ databases">
        <title>Genomic Encyclopedia of Type Strains, Phase IV (KMG-IV): sequencing the most valuable type-strain genomes for metagenomic binning, comparative biology and taxonomic classification.</title>
        <authorList>
            <person name="Goeker M."/>
        </authorList>
    </citation>
    <scope>NUCLEOTIDE SEQUENCE [LARGE SCALE GENOMIC DNA]</scope>
    <source>
        <strain evidence="6 8">DSM 101483</strain>
    </source>
</reference>
<protein>
    <recommendedName>
        <fullName evidence="4">Translational regulator CsrA</fullName>
    </recommendedName>
</protein>
<dbReference type="GO" id="GO:0048027">
    <property type="term" value="F:mRNA 5'-UTR binding"/>
    <property type="evidence" value="ECO:0007669"/>
    <property type="project" value="UniProtKB-UniRule"/>
</dbReference>
<dbReference type="Gene3D" id="2.60.40.4380">
    <property type="entry name" value="Translational regulator CsrA"/>
    <property type="match status" value="1"/>
</dbReference>
<dbReference type="AlphaFoldDB" id="A0A126QQY2"/>
<accession>A0A126QQY2</accession>
<dbReference type="HAMAP" id="MF_00167">
    <property type="entry name" value="CsrA"/>
    <property type="match status" value="1"/>
</dbReference>
<dbReference type="GO" id="GO:0006109">
    <property type="term" value="P:regulation of carbohydrate metabolic process"/>
    <property type="evidence" value="ECO:0007669"/>
    <property type="project" value="InterPro"/>
</dbReference>
<dbReference type="NCBIfam" id="TIGR00202">
    <property type="entry name" value="csrA"/>
    <property type="match status" value="1"/>
</dbReference>
<dbReference type="EMBL" id="SOBK01000005">
    <property type="protein sequence ID" value="TDT88752.1"/>
    <property type="molecule type" value="Genomic_DNA"/>
</dbReference>
<keyword evidence="7" id="KW-1185">Reference proteome</keyword>
<dbReference type="Proteomes" id="UP000295506">
    <property type="component" value="Unassembled WGS sequence"/>
</dbReference>
<dbReference type="GO" id="GO:0045947">
    <property type="term" value="P:negative regulation of translational initiation"/>
    <property type="evidence" value="ECO:0007669"/>
    <property type="project" value="UniProtKB-UniRule"/>
</dbReference>
<evidence type="ECO:0000256" key="1">
    <source>
        <dbReference type="ARBA" id="ARBA00022490"/>
    </source>
</evidence>
<organism evidence="6 8">
    <name type="scientific">Pseudodesulfovibrio indicus</name>
    <dbReference type="NCBI Taxonomy" id="1716143"/>
    <lineage>
        <taxon>Bacteria</taxon>
        <taxon>Pseudomonadati</taxon>
        <taxon>Thermodesulfobacteriota</taxon>
        <taxon>Desulfovibrionia</taxon>
        <taxon>Desulfovibrionales</taxon>
        <taxon>Desulfovibrionaceae</taxon>
    </lineage>
</organism>
<evidence type="ECO:0000256" key="2">
    <source>
        <dbReference type="ARBA" id="ARBA00022845"/>
    </source>
</evidence>
<evidence type="ECO:0000256" key="4">
    <source>
        <dbReference type="HAMAP-Rule" id="MF_00167"/>
    </source>
</evidence>
<dbReference type="EMBL" id="CP014206">
    <property type="protein sequence ID" value="AMK12147.1"/>
    <property type="molecule type" value="Genomic_DNA"/>
</dbReference>
<gene>
    <name evidence="4" type="primary">csrA</name>
    <name evidence="5" type="ORF">AWY79_14030</name>
    <name evidence="6" type="ORF">EDC59_105155</name>
</gene>
<dbReference type="PANTHER" id="PTHR34984:SF1">
    <property type="entry name" value="CARBON STORAGE REGULATOR"/>
    <property type="match status" value="1"/>
</dbReference>
<dbReference type="GO" id="GO:0044781">
    <property type="term" value="P:bacterial-type flagellum organization"/>
    <property type="evidence" value="ECO:0007669"/>
    <property type="project" value="UniProtKB-KW"/>
</dbReference>
<dbReference type="OrthoDB" id="9809061at2"/>
<keyword evidence="2 4" id="KW-0810">Translation regulation</keyword>
<evidence type="ECO:0000313" key="5">
    <source>
        <dbReference type="EMBL" id="AMK12147.1"/>
    </source>
</evidence>
<evidence type="ECO:0000313" key="8">
    <source>
        <dbReference type="Proteomes" id="UP000295506"/>
    </source>
</evidence>
<dbReference type="GO" id="GO:0005829">
    <property type="term" value="C:cytosol"/>
    <property type="evidence" value="ECO:0007669"/>
    <property type="project" value="TreeGrafter"/>
</dbReference>
<keyword evidence="1 4" id="KW-0963">Cytoplasm</keyword>
<dbReference type="SUPFAM" id="SSF117130">
    <property type="entry name" value="CsrA-like"/>
    <property type="match status" value="1"/>
</dbReference>
<evidence type="ECO:0000313" key="6">
    <source>
        <dbReference type="EMBL" id="TDT88752.1"/>
    </source>
</evidence>
<keyword evidence="3 4" id="KW-0694">RNA-binding</keyword>